<comment type="caution">
    <text evidence="3">The sequence shown here is derived from an EMBL/GenBank/DDBJ whole genome shotgun (WGS) entry which is preliminary data.</text>
</comment>
<dbReference type="Proteomes" id="UP001302120">
    <property type="component" value="Unassembled WGS sequence"/>
</dbReference>
<dbReference type="InterPro" id="IPR028098">
    <property type="entry name" value="Glyco_trans_4-like_N"/>
</dbReference>
<dbReference type="EMBL" id="JAYGHG010000007">
    <property type="protein sequence ID" value="MEA5581052.1"/>
    <property type="molecule type" value="Genomic_DNA"/>
</dbReference>
<dbReference type="RefSeq" id="WP_323195389.1">
    <property type="nucleotide sequence ID" value="NZ_JAYGHG010000007.1"/>
</dbReference>
<dbReference type="CDD" id="cd03801">
    <property type="entry name" value="GT4_PimA-like"/>
    <property type="match status" value="1"/>
</dbReference>
<dbReference type="Gene3D" id="3.40.50.2000">
    <property type="entry name" value="Glycogen Phosphorylase B"/>
    <property type="match status" value="2"/>
</dbReference>
<reference evidence="3 4" key="1">
    <citation type="submission" date="2023-12" db="EMBL/GenBank/DDBJ databases">
        <title>Baltic Sea Cyanobacteria.</title>
        <authorList>
            <person name="Delbaje E."/>
            <person name="Fewer D.P."/>
            <person name="Shishido T.K."/>
        </authorList>
    </citation>
    <scope>NUCLEOTIDE SEQUENCE [LARGE SCALE GENOMIC DNA]</scope>
    <source>
        <strain evidence="3 4">UHCC-0300</strain>
    </source>
</reference>
<dbReference type="InterPro" id="IPR001296">
    <property type="entry name" value="Glyco_trans_1"/>
</dbReference>
<feature type="domain" description="Glycosyl transferase family 1" evidence="1">
    <location>
        <begin position="209"/>
        <end position="367"/>
    </location>
</feature>
<feature type="domain" description="Glycosyltransferase subfamily 4-like N-terminal" evidence="2">
    <location>
        <begin position="14"/>
        <end position="199"/>
    </location>
</feature>
<keyword evidence="4" id="KW-1185">Reference proteome</keyword>
<keyword evidence="3" id="KW-0328">Glycosyltransferase</keyword>
<dbReference type="PANTHER" id="PTHR12526">
    <property type="entry name" value="GLYCOSYLTRANSFERASE"/>
    <property type="match status" value="1"/>
</dbReference>
<gene>
    <name evidence="3" type="ORF">VB620_06825</name>
</gene>
<evidence type="ECO:0000313" key="4">
    <source>
        <dbReference type="Proteomes" id="UP001302120"/>
    </source>
</evidence>
<sequence>MKILLITDYATPTGGAEILTIALRDGLRSRGHDARLFASSARPMNSESQADYHCFGTTSSFRTLLQTANFWAFGKLKQILAEFQPDVVHVTIFLTQLSPLILPLLKNVPSLYYAVWYRSICPTGTKILPNGTACQVKMGMNCYQNHCLPLWDWLPLMIQMKLWQHWSNAFNLFVAPSQAVKQHLMAAGINSVEIVWHGTPIQPQRPPLSSPATVAFAARLVKEKGAEVLLKAFALVVTQIPEARLLLLGDGAERETLHQQIIDLDITTNVLIYGFMSRIEMEKLFSVAWVQVVPSLWPEPFGTVVIEAMMRGTAVIANAIGGLAEIVENNETGLLVPPGDSQALADALLKILQNKELAEQMGKRGRQLAIDQYCQDKYVENFLELYQILHANYPSIKQQI</sequence>
<protein>
    <submittedName>
        <fullName evidence="3">Glycosyltransferase family 4 protein</fullName>
        <ecNumber evidence="3">2.4.-.-</ecNumber>
    </submittedName>
</protein>
<dbReference type="EC" id="2.4.-.-" evidence="3"/>
<organism evidence="3 4">
    <name type="scientific">Nodularia harveyana UHCC-0300</name>
    <dbReference type="NCBI Taxonomy" id="2974287"/>
    <lineage>
        <taxon>Bacteria</taxon>
        <taxon>Bacillati</taxon>
        <taxon>Cyanobacteriota</taxon>
        <taxon>Cyanophyceae</taxon>
        <taxon>Nostocales</taxon>
        <taxon>Nodulariaceae</taxon>
        <taxon>Nodularia</taxon>
    </lineage>
</organism>
<evidence type="ECO:0000259" key="1">
    <source>
        <dbReference type="Pfam" id="PF00534"/>
    </source>
</evidence>
<dbReference type="Pfam" id="PF00534">
    <property type="entry name" value="Glycos_transf_1"/>
    <property type="match status" value="1"/>
</dbReference>
<name>A0ABU5UC02_9CYAN</name>
<evidence type="ECO:0000313" key="3">
    <source>
        <dbReference type="EMBL" id="MEA5581052.1"/>
    </source>
</evidence>
<proteinExistence type="predicted"/>
<evidence type="ECO:0000259" key="2">
    <source>
        <dbReference type="Pfam" id="PF13439"/>
    </source>
</evidence>
<dbReference type="PANTHER" id="PTHR12526:SF630">
    <property type="entry name" value="GLYCOSYLTRANSFERASE"/>
    <property type="match status" value="1"/>
</dbReference>
<dbReference type="GO" id="GO:0016757">
    <property type="term" value="F:glycosyltransferase activity"/>
    <property type="evidence" value="ECO:0007669"/>
    <property type="project" value="UniProtKB-KW"/>
</dbReference>
<accession>A0ABU5UC02</accession>
<dbReference type="SUPFAM" id="SSF53756">
    <property type="entry name" value="UDP-Glycosyltransferase/glycogen phosphorylase"/>
    <property type="match status" value="1"/>
</dbReference>
<keyword evidence="3" id="KW-0808">Transferase</keyword>
<dbReference type="Pfam" id="PF13439">
    <property type="entry name" value="Glyco_transf_4"/>
    <property type="match status" value="1"/>
</dbReference>